<keyword evidence="8" id="KW-1185">Reference proteome</keyword>
<accession>A0A8C6GCH7</accession>
<feature type="transmembrane region" description="Helical" evidence="5">
    <location>
        <begin position="6"/>
        <end position="27"/>
    </location>
</feature>
<evidence type="ECO:0000256" key="3">
    <source>
        <dbReference type="ARBA" id="ARBA00023130"/>
    </source>
</evidence>
<evidence type="ECO:0000256" key="5">
    <source>
        <dbReference type="SAM" id="Phobius"/>
    </source>
</evidence>
<keyword evidence="4" id="KW-0393">Immunoglobulin domain</keyword>
<dbReference type="InterPro" id="IPR007110">
    <property type="entry name" value="Ig-like_dom"/>
</dbReference>
<organism evidence="7 8">
    <name type="scientific">Mus spicilegus</name>
    <name type="common">Mound-building mouse</name>
    <dbReference type="NCBI Taxonomy" id="10103"/>
    <lineage>
        <taxon>Eukaryota</taxon>
        <taxon>Metazoa</taxon>
        <taxon>Chordata</taxon>
        <taxon>Craniata</taxon>
        <taxon>Vertebrata</taxon>
        <taxon>Euteleostomi</taxon>
        <taxon>Mammalia</taxon>
        <taxon>Eutheria</taxon>
        <taxon>Euarchontoglires</taxon>
        <taxon>Glires</taxon>
        <taxon>Rodentia</taxon>
        <taxon>Myomorpha</taxon>
        <taxon>Muroidea</taxon>
        <taxon>Muridae</taxon>
        <taxon>Murinae</taxon>
        <taxon>Mus</taxon>
        <taxon>Mus</taxon>
    </lineage>
</organism>
<evidence type="ECO:0000256" key="1">
    <source>
        <dbReference type="ARBA" id="ARBA00022729"/>
    </source>
</evidence>
<evidence type="ECO:0000259" key="6">
    <source>
        <dbReference type="PROSITE" id="PS50835"/>
    </source>
</evidence>
<dbReference type="PROSITE" id="PS50835">
    <property type="entry name" value="IG_LIKE"/>
    <property type="match status" value="1"/>
</dbReference>
<evidence type="ECO:0000313" key="7">
    <source>
        <dbReference type="Ensembl" id="ENSMSIP00000004152.1"/>
    </source>
</evidence>
<dbReference type="GO" id="GO:0002250">
    <property type="term" value="P:adaptive immune response"/>
    <property type="evidence" value="ECO:0007669"/>
    <property type="project" value="UniProtKB-KW"/>
</dbReference>
<dbReference type="SUPFAM" id="SSF48726">
    <property type="entry name" value="Immunoglobulin"/>
    <property type="match status" value="1"/>
</dbReference>
<dbReference type="GeneTree" id="ENSGT00940000155819"/>
<dbReference type="PANTHER" id="PTHR23268">
    <property type="entry name" value="T-CELL RECEPTOR BETA CHAIN"/>
    <property type="match status" value="1"/>
</dbReference>
<dbReference type="InterPro" id="IPR013106">
    <property type="entry name" value="Ig_V-set"/>
</dbReference>
<protein>
    <recommendedName>
        <fullName evidence="6">Ig-like domain-containing protein</fullName>
    </recommendedName>
</protein>
<reference evidence="7" key="1">
    <citation type="submission" date="2025-08" db="UniProtKB">
        <authorList>
            <consortium name="Ensembl"/>
        </authorList>
    </citation>
    <scope>IDENTIFICATION</scope>
</reference>
<dbReference type="Gene3D" id="2.60.40.10">
    <property type="entry name" value="Immunoglobulins"/>
    <property type="match status" value="1"/>
</dbReference>
<dbReference type="InterPro" id="IPR050413">
    <property type="entry name" value="TCR_beta_variable"/>
</dbReference>
<dbReference type="Ensembl" id="ENSMSIT00000005272.1">
    <property type="protein sequence ID" value="ENSMSIP00000004152.1"/>
    <property type="gene ID" value="ENSMSIG00000003819.1"/>
</dbReference>
<keyword evidence="2" id="KW-0391">Immunity</keyword>
<dbReference type="GO" id="GO:0007166">
    <property type="term" value="P:cell surface receptor signaling pathway"/>
    <property type="evidence" value="ECO:0007669"/>
    <property type="project" value="TreeGrafter"/>
</dbReference>
<dbReference type="PANTHER" id="PTHR23268:SF82">
    <property type="entry name" value="NON-FUNCTIONAL T CELL RECEPTOR BETA VARIABLE 23-1-RELATED"/>
    <property type="match status" value="1"/>
</dbReference>
<dbReference type="InterPro" id="IPR013783">
    <property type="entry name" value="Ig-like_fold"/>
</dbReference>
<evidence type="ECO:0000313" key="8">
    <source>
        <dbReference type="Proteomes" id="UP000694415"/>
    </source>
</evidence>
<proteinExistence type="predicted"/>
<evidence type="ECO:0000256" key="4">
    <source>
        <dbReference type="ARBA" id="ARBA00023319"/>
    </source>
</evidence>
<dbReference type="GO" id="GO:0005886">
    <property type="term" value="C:plasma membrane"/>
    <property type="evidence" value="ECO:0007669"/>
    <property type="project" value="TreeGrafter"/>
</dbReference>
<feature type="domain" description="Ig-like" evidence="6">
    <location>
        <begin position="19"/>
        <end position="134"/>
    </location>
</feature>
<dbReference type="AlphaFoldDB" id="A0A8C6GCH7"/>
<dbReference type="Proteomes" id="UP000694415">
    <property type="component" value="Unplaced"/>
</dbReference>
<dbReference type="Pfam" id="PF07686">
    <property type="entry name" value="V-set"/>
    <property type="match status" value="1"/>
</dbReference>
<reference evidence="7" key="2">
    <citation type="submission" date="2025-09" db="UniProtKB">
        <authorList>
            <consortium name="Ensembl"/>
        </authorList>
    </citation>
    <scope>IDENTIFICATION</scope>
</reference>
<keyword evidence="3" id="KW-1064">Adaptive immunity</keyword>
<keyword evidence="5" id="KW-0472">Membrane</keyword>
<name>A0A8C6GCH7_MUSSI</name>
<sequence>MGARLSWPVLICFIFHILPGSFVAGVTQTPRYLVKEKGQKAHMSCSPEKWHTAFYWYQQNQKQELTFLINFRNEEIMEQTDLVKKRFSAKCSSNSRCILEILSSEEDDSALYLCASSLYTALKCTSPSMHKTIVDTIQEAGETRNGKAVTETS</sequence>
<evidence type="ECO:0000256" key="2">
    <source>
        <dbReference type="ARBA" id="ARBA00022859"/>
    </source>
</evidence>
<dbReference type="InterPro" id="IPR036179">
    <property type="entry name" value="Ig-like_dom_sf"/>
</dbReference>
<keyword evidence="5" id="KW-0812">Transmembrane</keyword>
<keyword evidence="1" id="KW-0732">Signal</keyword>
<keyword evidence="5" id="KW-1133">Transmembrane helix</keyword>